<dbReference type="AlphaFoldDB" id="A0A9D1RHJ8"/>
<dbReference type="PROSITE" id="PS51257">
    <property type="entry name" value="PROKAR_LIPOPROTEIN"/>
    <property type="match status" value="1"/>
</dbReference>
<dbReference type="Proteomes" id="UP000824267">
    <property type="component" value="Unassembled WGS sequence"/>
</dbReference>
<organism evidence="1 2">
    <name type="scientific">Candidatus Onthomorpha intestinigallinarum</name>
    <dbReference type="NCBI Taxonomy" id="2840880"/>
    <lineage>
        <taxon>Bacteria</taxon>
        <taxon>Pseudomonadati</taxon>
        <taxon>Bacteroidota</taxon>
        <taxon>Bacteroidia</taxon>
        <taxon>Bacteroidales</taxon>
        <taxon>Candidatus Onthomorpha</taxon>
    </lineage>
</organism>
<reference evidence="1" key="1">
    <citation type="journal article" date="2021" name="PeerJ">
        <title>Extensive microbial diversity within the chicken gut microbiome revealed by metagenomics and culture.</title>
        <authorList>
            <person name="Gilroy R."/>
            <person name="Ravi A."/>
            <person name="Getino M."/>
            <person name="Pursley I."/>
            <person name="Horton D.L."/>
            <person name="Alikhan N.F."/>
            <person name="Baker D."/>
            <person name="Gharbi K."/>
            <person name="Hall N."/>
            <person name="Watson M."/>
            <person name="Adriaenssens E.M."/>
            <person name="Foster-Nyarko E."/>
            <person name="Jarju S."/>
            <person name="Secka A."/>
            <person name="Antonio M."/>
            <person name="Oren A."/>
            <person name="Chaudhuri R.R."/>
            <person name="La Ragione R."/>
            <person name="Hildebrand F."/>
            <person name="Pallen M.J."/>
        </authorList>
    </citation>
    <scope>NUCLEOTIDE SEQUENCE</scope>
    <source>
        <strain evidence="1">Gambia16-930</strain>
    </source>
</reference>
<dbReference type="EMBL" id="DXGG01000005">
    <property type="protein sequence ID" value="HIW86666.1"/>
    <property type="molecule type" value="Genomic_DNA"/>
</dbReference>
<name>A0A9D1RHJ8_9BACT</name>
<dbReference type="InterPro" id="IPR032265">
    <property type="entry name" value="DUF4831"/>
</dbReference>
<evidence type="ECO:0000313" key="2">
    <source>
        <dbReference type="Proteomes" id="UP000824267"/>
    </source>
</evidence>
<evidence type="ECO:0000313" key="1">
    <source>
        <dbReference type="EMBL" id="HIW86666.1"/>
    </source>
</evidence>
<comment type="caution">
    <text evidence="1">The sequence shown here is derived from an EMBL/GenBank/DDBJ whole genome shotgun (WGS) entry which is preliminary data.</text>
</comment>
<reference evidence="1" key="2">
    <citation type="submission" date="2021-04" db="EMBL/GenBank/DDBJ databases">
        <authorList>
            <person name="Gilroy R."/>
        </authorList>
    </citation>
    <scope>NUCLEOTIDE SEQUENCE</scope>
    <source>
        <strain evidence="1">Gambia16-930</strain>
    </source>
</reference>
<protein>
    <submittedName>
        <fullName evidence="1">DUF4831 family protein</fullName>
    </submittedName>
</protein>
<dbReference type="Pfam" id="PF16115">
    <property type="entry name" value="DUF4831"/>
    <property type="match status" value="1"/>
</dbReference>
<gene>
    <name evidence="1" type="ORF">IAC47_00105</name>
</gene>
<accession>A0A9D1RHJ8</accession>
<proteinExistence type="predicted"/>
<sequence length="378" mass="42535">MNKVYKCLVLAFVFVACAYGVKGQEYRSFSLESMSFDKNGLYYSLPQTELIFDVEVEKITEYKGCFADYSYMLGLKNVVTKDGVTYRIKDIKIRPEAVADASQTYFMNTEGGINIVKSDIGSLSVISKKTEVKDKDADVLLHPKDVPHPPKEPKTMEKDITNPTIAQRLLSEGMLESMPNMTAEKAIKEIERLKELQLDVLSGSTDGTYMNTTVDFMYKQLDRIIEGYVAMFSGERVVEKIRYSFSVIPQKPLIVEEDLMLGIFKFSEKDGVLPLTNTDKDATAIVANIHSFNTTKNYAKIEEQKSHNDKIQSSIAKKGVGVYYRIPETVNVSVNIADKSFKKTLKISQFGVVSYLMDSPSKIVFDDKTGALKFVSKD</sequence>